<comment type="caution">
    <text evidence="2">The sequence shown here is derived from an EMBL/GenBank/DDBJ whole genome shotgun (WGS) entry which is preliminary data.</text>
</comment>
<dbReference type="Pfam" id="PF09823">
    <property type="entry name" value="DUF2357"/>
    <property type="match status" value="1"/>
</dbReference>
<protein>
    <submittedName>
        <fullName evidence="2">Conserved domain protein</fullName>
    </submittedName>
</protein>
<accession>A0A0A8WX10</accession>
<feature type="domain" description="DUF2357" evidence="1">
    <location>
        <begin position="91"/>
        <end position="284"/>
    </location>
</feature>
<gene>
    <name evidence="2" type="ORF">SAMD00020551_0288</name>
</gene>
<dbReference type="InterPro" id="IPR007505">
    <property type="entry name" value="PDDEXK_7"/>
</dbReference>
<evidence type="ECO:0000259" key="1">
    <source>
        <dbReference type="Pfam" id="PF09823"/>
    </source>
</evidence>
<reference evidence="2 3" key="1">
    <citation type="submission" date="2013-06" db="EMBL/GenBank/DDBJ databases">
        <title>Whole genome shotgun sequence of Bacillus selenatarsenatis SF-1.</title>
        <authorList>
            <person name="Kuroda M."/>
            <person name="Sei K."/>
            <person name="Yamashita M."/>
            <person name="Ike M."/>
        </authorList>
    </citation>
    <scope>NUCLEOTIDE SEQUENCE [LARGE SCALE GENOMIC DNA]</scope>
    <source>
        <strain evidence="2 3">SF-1</strain>
    </source>
</reference>
<keyword evidence="3" id="KW-1185">Reference proteome</keyword>
<dbReference type="STRING" id="1321606.SAMD00020551_0288"/>
<dbReference type="Proteomes" id="UP000031014">
    <property type="component" value="Unassembled WGS sequence"/>
</dbReference>
<name>A0A0A8WX10_MESS1</name>
<dbReference type="Pfam" id="PF04411">
    <property type="entry name" value="PDDEXK_7"/>
    <property type="match status" value="1"/>
</dbReference>
<dbReference type="AlphaFoldDB" id="A0A0A8WX10"/>
<evidence type="ECO:0000313" key="3">
    <source>
        <dbReference type="Proteomes" id="UP000031014"/>
    </source>
</evidence>
<dbReference type="RefSeq" id="WP_041964114.1">
    <property type="nucleotide sequence ID" value="NZ_BASE01000008.1"/>
</dbReference>
<dbReference type="EMBL" id="BASE01000008">
    <property type="protein sequence ID" value="GAM12158.1"/>
    <property type="molecule type" value="Genomic_DNA"/>
</dbReference>
<organism evidence="2 3">
    <name type="scientific">Mesobacillus selenatarsenatis (strain DSM 18680 / JCM 14380 / FERM P-15431 / SF-1)</name>
    <dbReference type="NCBI Taxonomy" id="1321606"/>
    <lineage>
        <taxon>Bacteria</taxon>
        <taxon>Bacillati</taxon>
        <taxon>Bacillota</taxon>
        <taxon>Bacilli</taxon>
        <taxon>Bacillales</taxon>
        <taxon>Bacillaceae</taxon>
        <taxon>Mesobacillus</taxon>
    </lineage>
</organism>
<sequence>MEPLSSGDNYLEILDVNQGWIHITDAYLTEAAEYKLRYKGESIDVTIQDVPLPFYRQEDVLYATMLTPFQSGNLRISINGQEFESYIYPDQRKLTEEQYTLMIEGILEEANICFQLSGLETQVNTFGRGREPSWTQWSYIERNFQQLRQIFSKIESKPIRKLKKQTTIMKREKVQRAEQTTLSWLDRKGHGRDIPTHVETAKTYETINLYENQILKQQVIDLFRLLRSYEKAEIDSVSLKAKRYVSVIRYWMNSPFLTEIDENKGPYNITQTFRKHPVYRLWYEWFDKLYKHKREGIGLSYPIALKDTFFLYEMWCYMYVVKILRESNLIKDTSNLFKTTRDGLFLNLAENKQSSVPLLNGMTLYFQQSYQYNSKTFHTYTQRMIPDIVIEGENRIIVFDPKYRVPGNIGTALGEMHKYRDGIIHRESGEKAVKEVYIMTPTSSDQADSMRYFDVEFREKFRMGAVKMVPGSQNRELKQLVLTMLRVRKEG</sequence>
<evidence type="ECO:0000313" key="2">
    <source>
        <dbReference type="EMBL" id="GAM12158.1"/>
    </source>
</evidence>
<proteinExistence type="predicted"/>
<dbReference type="InterPro" id="IPR018633">
    <property type="entry name" value="DUF2357"/>
</dbReference>